<dbReference type="SMART" id="SM00912">
    <property type="entry name" value="Haemagg_act"/>
    <property type="match status" value="1"/>
</dbReference>
<gene>
    <name evidence="3" type="ORF">F542_12550</name>
</gene>
<dbReference type="KEGG" id="btre:F542_12550"/>
<dbReference type="GO" id="GO:0003824">
    <property type="term" value="F:catalytic activity"/>
    <property type="evidence" value="ECO:0007669"/>
    <property type="project" value="UniProtKB-ARBA"/>
</dbReference>
<dbReference type="InterPro" id="IPR011050">
    <property type="entry name" value="Pectin_lyase_fold/virulence"/>
</dbReference>
<dbReference type="Pfam" id="PF13332">
    <property type="entry name" value="Fil_haemagg_2"/>
    <property type="match status" value="2"/>
</dbReference>
<dbReference type="OrthoDB" id="2664633at2"/>
<evidence type="ECO:0000259" key="2">
    <source>
        <dbReference type="SMART" id="SM00912"/>
    </source>
</evidence>
<organism evidence="3 4">
    <name type="scientific">Bibersteinia trehalosi USDA-ARS-USMARC-188</name>
    <dbReference type="NCBI Taxonomy" id="1263829"/>
    <lineage>
        <taxon>Bacteria</taxon>
        <taxon>Pseudomonadati</taxon>
        <taxon>Pseudomonadota</taxon>
        <taxon>Gammaproteobacteria</taxon>
        <taxon>Pasteurellales</taxon>
        <taxon>Pasteurellaceae</taxon>
        <taxon>Bibersteinia</taxon>
    </lineage>
</organism>
<dbReference type="Gene3D" id="2.160.20.10">
    <property type="entry name" value="Single-stranded right-handed beta-helix, Pectin lyase-like"/>
    <property type="match status" value="1"/>
</dbReference>
<dbReference type="InterPro" id="IPR010069">
    <property type="entry name" value="CdiA_FHA1_rpt"/>
</dbReference>
<dbReference type="Pfam" id="PF05860">
    <property type="entry name" value="TPS"/>
    <property type="match status" value="1"/>
</dbReference>
<dbReference type="Pfam" id="PF05594">
    <property type="entry name" value="Fil_haemagg"/>
    <property type="match status" value="10"/>
</dbReference>
<sequence length="3077" mass="331759">MNKQCFRVIFSKTRQRLVVVSELAKSEGKSSEPSSFSVLPLFAKIRPLTFSLFCALGFVTFSDAALGETLIIRADKSAPKNQQPIILSTANGIPQINIQTPNDKGLSHNKYSQFDVAEKGAILNNSRTNTQTQLAGQVAGNPYLARGEAKVILNEVNSSKPSVMKGYVEVAGKKAEVIIANPSGLHCEGCGIINSDRTTLTTGKPQIKQGNLDSFVVEKGKVKVSGKGLDNSRVDYTEIISRHVEANAGIWSKKETKVITGKNTVKRSDSDKNLQIIHTKQALAGESKPQVAIDVGELGGMYSGKIHLIGTEQGVGVRNAGHIGASAETLTIDSQGRIVNRGTLNAQKPVQLTAQNGIDNQGKIENKQGDIQLNSKADIQNSGSIVARGGNIQKTVKMQIQQSGETVAKGNITYTARQIHADKNSLIAAGVEVTDTAQGEVRKLETQSAAGKTIQLTATEKATVQGKNLASGKLKVSAAEIDANQSQNNAHTIEYTAKSGDIQANSAYFTAEQLTLTTPNLLSTQGSFLTAKAINTSQTVLNAQNAVWKQTGEQDLQLNGERINTQNGEFSTQGDFFVNARQLDNKQGTLSSGKSLYLNLNGNLNSADGTLFAGENLTLNSQHLNNDNGLIYAKQKAGITVNNGLVSNKNTNAEDKGIIAGEEVLLDSQTLDNTNGKIISKNSRFTTSQINNQEGVIRSEHNAEINADILLNNKGIISSAQKANLTVSEISQQNGTIEAQVLQLNSNRLASTENSLIFAEQLNITTKGELNNQDSRIVAKKGAYLTTNGNVNNTNGTIGSQTADLYFNTNQQQLNNTEGKIVAAQQLNVKSGSLSNEQGLITANNISLDTGNGTLNNQNTLTSKKDKGIIAQQNLALNTKVLDNQRGNIISFNNAQLNTAEITNDSGQIRISGDLDIQAKNLSQQNGLITAGKATLALSELNSSQNSEISANEIVLNADKVTNEHSRLQANKAFTLNVKQGIINHNGIIASKTASLAINTHQSTLDNANGTLFANQSLNIQSGKIDNRAGLISAKQTEINTQQHQIDNSNTQAENQGIIGLEKLSLDNLSSLNNEKGFIHSNQQFTASVTSNINNQQGILNSSENLTLNATKIDNQAGTISAKTAEVNAKVIDNNAVSKVGSLILGTTQLVLNAEQLNNQNTKRKTADKAPTQGIQAGELTLNSNMFSNQRGGVYVTDAAAITVNQTLDNFQGEVLSENTLTIKDNGNLSLNNQEGLIQAKNRLNLTAKTLEQEGSIKTQGDLTVRLKDSFTLNNAFEVGNDLDFSTQGNFTNNVALLIGNSATLSANQIINTASGEISSKNSKLTANEITNRGLIDGEQTLLNATRINNIGTGRIYGDHLSLGSTQLINREENGSSATIGARKRLDLGVNNILNSNGSMIISLGTMHFGKELDENHQAVGLADSVQNHNAVIEALGRISFNVKGVENQHKLLKLEMQETSRIPIFEYSFGNEPQRYAKDTEGLTKIKRDNDSSHWGTNRNVKNLYALRLPDGRESEEWREYDYIRTINESMIIPAVYDEAKIISGDKIDFYSSDVKNADSKIIANTGIEYHQGAKIDNNSTLGVLITTEKGKMTQFYNGKACAKKIFGKCVDHYRTTKSDTFIYNHETNSTKTFDLWEYSPNKNEKIVLGKDLEPQTKAKNVSLETVSITGSDTNPNSGTVNIKLTPTISEQDKNKIVDSGQVVGKLDTTVENFDANKLGELEMPTIKTHLADINLPQASLYKINPEATNGYIVETDPKFTDRKQWLSSDYMFEQLRYNHDNVHKRLGDGFYEQRLINEQINQLTGRRFIEGYTSDLAQYQALMNSGIKYAKQFNLAVGVGLTAKQMSELTTDMVWLVNKEITLADGRKVTALVPQVYLVARNSDITSRGAVISANQIIGSADKIENSGVIAGLDLTRLHSNQLENRGAVLGKNVDLSAQQTLINLGGTIEAVDFLSLYGGKGVEIASTLSHSENTENSFIRTQLDRLASVKVTGDKGRLNIQSENDVTVKAASLNSAGSINIGAEKSLNITTLKTQNREHYNGNADNYYRLDQTQEVGNTISAKGNIRAVSGGDMVVRQSDISSESGKVLLGSRQGDVRIEAGRAEERLETARKSTSRGIFNKTTSTYRYTHDISEAIGSNIDGRKVNVIAQSGDVLVKGSSVVGDEALAIYGKNNVSIVSDINTLYQDELSMSKKSGLMGSGFGFTIGSKKEQIEQDRTQQSAARSQVGSLSGNTTIQAGNHYQQTGSIVTSRDGDVDITAKSANITAVRSDYESNYKRTTEQKGVTVAISTPITNAIQAVEKTVNSAKAVGSSKNDRINALGVVNAGFEAMRTAEQVGKLAEALSQNPTQALGQDVSVSITYGEQKSVETQHSEGNKVEKSQVNAGGKVNIRTEGDSKNSTLTIAGSDVSGKGGTHLKAEGGVNMLAVDENHLERSKNKSSGFNAGVAISYGSSGFAFGVTAGGNVAKGYGNGESQAWVGSQVGSLSSQTTIENGGDVNIISSQVKGKSVKVNAENLNIQSLQDTMKYEGKQESASGQVTVGYGFSASGSYSKSKANSNYAGVKTQAGIFAGDEGYDVDIRNHTDLNGGTLTSTEQAEQGGKNRFATNTLTYQDIYNHSDYSAKGFGLNGGFSVSGGEAPKEIAGVALQQIGENHKDGSSKVEMSGVAGAGSQGNWGVAKLATAFLGQVSDKGSESGITTASINTKNIIIRDEQAQQQLTGKTVEETVKEINKTNIHQEVNKVDIEKIKSDVERDLTTATDFVKNIHERGDEIYYRMEKNEDSVFSIQKKTEDCNHISCLDFKADNSQALKSIIYGDKILTDEQAQLLSKVATAGMLNLKREDKVSSAILYDKDLSSIDETAVILNRGSAGIANEFIFTGFERFRAWANLPSVFGASNATRDHAQINKKLEEYNAHQIAQGKKTINANNVAHSLGVSGNKNMLNWSEYIGNEYKNTKINFLHLGGSYPSAEIDKQAKERFGSVNTEYHGVKGDFVYSGIGGLFIGNNPNAKQVGGLGFGKAHSDANQNINNLKYVYKIDNQEDERKREQVRDTLNKIYPNGGIREFNKVNEGK</sequence>
<dbReference type="InterPro" id="IPR012334">
    <property type="entry name" value="Pectin_lyas_fold"/>
</dbReference>
<protein>
    <submittedName>
        <fullName evidence="3">Large exoprotein involved in heme utilizationor adhesion</fullName>
    </submittedName>
</protein>
<feature type="domain" description="Filamentous haemagglutinin FhaB/tRNA nuclease CdiA-like TPS" evidence="2">
    <location>
        <begin position="90"/>
        <end position="210"/>
    </location>
</feature>
<dbReference type="NCBIfam" id="TIGR01731">
    <property type="entry name" value="fil_hemag_20aa"/>
    <property type="match status" value="16"/>
</dbReference>
<proteinExistence type="predicted"/>
<reference evidence="3 4" key="1">
    <citation type="journal article" date="2014" name="Genome Announc.">
        <title>Complete Closed Genome Sequences of Three Bibersteinia trehalosi Nasopharyngeal Isolates from Cattle with Shipping Fever.</title>
        <authorList>
            <person name="Harhay G.P."/>
            <person name="McVey D.S."/>
            <person name="Koren S."/>
            <person name="Phillippy A.M."/>
            <person name="Bono J."/>
            <person name="Harhay D.M."/>
            <person name="Clawson M.L."/>
            <person name="Heaton M.P."/>
            <person name="Chitko-McKown C.G."/>
            <person name="Korlach J."/>
            <person name="Smith T.P."/>
        </authorList>
    </citation>
    <scope>NUCLEOTIDE SEQUENCE [LARGE SCALE GENOMIC DNA]</scope>
    <source>
        <strain evidence="3 4">USDA-ARS-USMARC-188</strain>
    </source>
</reference>
<dbReference type="InterPro" id="IPR024973">
    <property type="entry name" value="ESPR"/>
</dbReference>
<dbReference type="InterPro" id="IPR008638">
    <property type="entry name" value="FhaB/CdiA-like_TPS"/>
</dbReference>
<name>A0A4V7IAB2_BIBTR</name>
<dbReference type="Pfam" id="PF13018">
    <property type="entry name" value="ESPR"/>
    <property type="match status" value="1"/>
</dbReference>
<feature type="region of interest" description="Disordered" evidence="1">
    <location>
        <begin position="2217"/>
        <end position="2240"/>
    </location>
</feature>
<dbReference type="InterPro" id="IPR008619">
    <property type="entry name" value="Filamentous_hemagglutn_rpt"/>
</dbReference>
<dbReference type="RefSeq" id="WP_025267125.1">
    <property type="nucleotide sequence ID" value="NZ_CP006954.1"/>
</dbReference>
<evidence type="ECO:0000256" key="1">
    <source>
        <dbReference type="SAM" id="MobiDB-lite"/>
    </source>
</evidence>
<dbReference type="SUPFAM" id="SSF51126">
    <property type="entry name" value="Pectin lyase-like"/>
    <property type="match status" value="1"/>
</dbReference>
<evidence type="ECO:0000313" key="4">
    <source>
        <dbReference type="Proteomes" id="UP000019091"/>
    </source>
</evidence>
<dbReference type="Proteomes" id="UP000019091">
    <property type="component" value="Chromosome"/>
</dbReference>
<feature type="compositionally biased region" description="Polar residues" evidence="1">
    <location>
        <begin position="2222"/>
        <end position="2240"/>
    </location>
</feature>
<dbReference type="InterPro" id="IPR025157">
    <property type="entry name" value="Hemagglutinin_rpt"/>
</dbReference>
<accession>A0A4V7IAB2</accession>
<dbReference type="NCBIfam" id="TIGR01901">
    <property type="entry name" value="adhes_NPXG"/>
    <property type="match status" value="1"/>
</dbReference>
<dbReference type="EMBL" id="CP006954">
    <property type="protein sequence ID" value="AHG81973.1"/>
    <property type="molecule type" value="Genomic_DNA"/>
</dbReference>
<evidence type="ECO:0000313" key="3">
    <source>
        <dbReference type="EMBL" id="AHG81973.1"/>
    </source>
</evidence>